<sequence>MTEPALNGKTVEISAVWQIVHQSLAACVCGISNGAEHINYWVFYISAKGSALKTAT</sequence>
<gene>
    <name evidence="1" type="ORF">KXJ70_04970</name>
</gene>
<organism evidence="1 2">
    <name type="scientific">Zhongshania aquimaris</name>
    <dbReference type="NCBI Taxonomy" id="2857107"/>
    <lineage>
        <taxon>Bacteria</taxon>
        <taxon>Pseudomonadati</taxon>
        <taxon>Pseudomonadota</taxon>
        <taxon>Gammaproteobacteria</taxon>
        <taxon>Cellvibrionales</taxon>
        <taxon>Spongiibacteraceae</taxon>
        <taxon>Zhongshania</taxon>
    </lineage>
</organism>
<comment type="caution">
    <text evidence="1">The sequence shown here is derived from an EMBL/GenBank/DDBJ whole genome shotgun (WGS) entry which is preliminary data.</text>
</comment>
<evidence type="ECO:0000313" key="2">
    <source>
        <dbReference type="Proteomes" id="UP001166291"/>
    </source>
</evidence>
<dbReference type="Proteomes" id="UP001166291">
    <property type="component" value="Unassembled WGS sequence"/>
</dbReference>
<name>A0ABS6VP66_9GAMM</name>
<evidence type="ECO:0000313" key="1">
    <source>
        <dbReference type="EMBL" id="MBW2940114.1"/>
    </source>
</evidence>
<protein>
    <submittedName>
        <fullName evidence="1">Uncharacterized protein</fullName>
    </submittedName>
</protein>
<dbReference type="RefSeq" id="WP_219042336.1">
    <property type="nucleotide sequence ID" value="NZ_JAHWDQ010000001.1"/>
</dbReference>
<proteinExistence type="predicted"/>
<reference evidence="1" key="1">
    <citation type="submission" date="2021-07" db="EMBL/GenBank/DDBJ databases">
        <title>Zhongshania sp. CAU 1632 isolated from seawater.</title>
        <authorList>
            <person name="Kim W."/>
        </authorList>
    </citation>
    <scope>NUCLEOTIDE SEQUENCE</scope>
    <source>
        <strain evidence="1">CAU 1632</strain>
    </source>
</reference>
<keyword evidence="2" id="KW-1185">Reference proteome</keyword>
<dbReference type="EMBL" id="JAHWDQ010000001">
    <property type="protein sequence ID" value="MBW2940114.1"/>
    <property type="molecule type" value="Genomic_DNA"/>
</dbReference>
<accession>A0ABS6VP66</accession>